<dbReference type="STRING" id="4909.A0A2U9R1R8"/>
<evidence type="ECO:0000313" key="2">
    <source>
        <dbReference type="EMBL" id="AWU75257.1"/>
    </source>
</evidence>
<dbReference type="GeneID" id="40383022"/>
<dbReference type="AlphaFoldDB" id="A0A2U9R1R8"/>
<dbReference type="OrthoDB" id="438641at2759"/>
<sequence length="514" mass="59423">MFFLFHWTLFLATVEPMHSETVPTTINYNVLGPILRKILSKNSSNHVLRFDTSKNQIKLKNDKSIPGPICLESPFIALPNFDILKLLDKGHCCGYCGEVLKIYDDGKMKDDGKKKNRLKQNSMEKHDRYINGLDCSDCNVKWCDSQCRRLDFRHQLLHHRPTNKTFSHPFTDINGKEIDTFYFENWNALQTELIARGLYMLYNTILCIFQVYFDSSLKETYESLLCIDSKEAQELEAYIKSLLIMDASVDIKKIWEGFNKVFKNYGIDYVDFLRYSIIYHLNNYNGSIYLIFATLTKSAEVDANAKVEYYNGAIQRDYEEFSMVPKTKSRDLHIVKHHITDETKVSQIYTNQKSCRLDKKILEISTIKKTTAQDEIILSKQDYTNPLDLEDDELTFLPDHTSTIPKIVVPISGDTNQKRRPSRVSFTSSGASFGEGIIKYNRNQIREMLESMTETIEKDELEEVIDDDNVSSVGSTVTIVDKEKLVNMVKNLQIAPHATQRRKSVKFDDNVSDI</sequence>
<proteinExistence type="predicted"/>
<gene>
    <name evidence="2" type="ORF">C5L36_0B05050</name>
</gene>
<protein>
    <recommendedName>
        <fullName evidence="4">C2H2-type domain-containing protein</fullName>
    </recommendedName>
</protein>
<keyword evidence="3" id="KW-1185">Reference proteome</keyword>
<reference evidence="2 3" key="1">
    <citation type="submission" date="2018-06" db="EMBL/GenBank/DDBJ databases">
        <title>Population genomics shows no distinction between pathogenic Candida krusei and environmental Pichia kudriavzevii: One species, four names.</title>
        <authorList>
            <person name="Douglass A.P."/>
            <person name="Offei B."/>
            <person name="Braun-Galleani S."/>
            <person name="Coughlan A.Y."/>
            <person name="Martos A."/>
            <person name="Ortiz-Merino R.A."/>
            <person name="Byrne K.P."/>
            <person name="Wolfe K.H."/>
        </authorList>
    </citation>
    <scope>NUCLEOTIDE SEQUENCE [LARGE SCALE GENOMIC DNA]</scope>
    <source>
        <strain evidence="2 3">CBS573</strain>
    </source>
</reference>
<evidence type="ECO:0000313" key="3">
    <source>
        <dbReference type="Proteomes" id="UP000249293"/>
    </source>
</evidence>
<accession>A0A2U9R1R8</accession>
<dbReference type="EMBL" id="CP028774">
    <property type="protein sequence ID" value="AWU75257.1"/>
    <property type="molecule type" value="Genomic_DNA"/>
</dbReference>
<organism evidence="2 3">
    <name type="scientific">Pichia kudriavzevii</name>
    <name type="common">Yeast</name>
    <name type="synonym">Issatchenkia orientalis</name>
    <dbReference type="NCBI Taxonomy" id="4909"/>
    <lineage>
        <taxon>Eukaryota</taxon>
        <taxon>Fungi</taxon>
        <taxon>Dikarya</taxon>
        <taxon>Ascomycota</taxon>
        <taxon>Saccharomycotina</taxon>
        <taxon>Pichiomycetes</taxon>
        <taxon>Pichiales</taxon>
        <taxon>Pichiaceae</taxon>
        <taxon>Pichia</taxon>
    </lineage>
</organism>
<keyword evidence="1" id="KW-0732">Signal</keyword>
<evidence type="ECO:0008006" key="4">
    <source>
        <dbReference type="Google" id="ProtNLM"/>
    </source>
</evidence>
<feature type="signal peptide" evidence="1">
    <location>
        <begin position="1"/>
        <end position="19"/>
    </location>
</feature>
<evidence type="ECO:0000256" key="1">
    <source>
        <dbReference type="SAM" id="SignalP"/>
    </source>
</evidence>
<feature type="chain" id="PRO_5016161598" description="C2H2-type domain-containing protein" evidence="1">
    <location>
        <begin position="20"/>
        <end position="514"/>
    </location>
</feature>
<dbReference type="KEGG" id="pkz:C5L36_0B05050"/>
<dbReference type="Proteomes" id="UP000249293">
    <property type="component" value="Chromosome 2"/>
</dbReference>
<dbReference type="VEuPathDB" id="FungiDB:C5L36_0B05050"/>
<name>A0A2U9R1R8_PICKU</name>
<dbReference type="RefSeq" id="XP_029320734.1">
    <property type="nucleotide sequence ID" value="XM_029464875.1"/>
</dbReference>